<feature type="signal peptide" evidence="15">
    <location>
        <begin position="1"/>
        <end position="35"/>
    </location>
</feature>
<evidence type="ECO:0000313" key="18">
    <source>
        <dbReference type="Proteomes" id="UP000252893"/>
    </source>
</evidence>
<dbReference type="SUPFAM" id="SSF56601">
    <property type="entry name" value="beta-lactamase/transpeptidase-like"/>
    <property type="match status" value="1"/>
</dbReference>
<comment type="caution">
    <text evidence="17">The sequence shown here is derived from an EMBL/GenBank/DDBJ whole genome shotgun (WGS) entry which is preliminary data.</text>
</comment>
<feature type="domain" description="Peptidase S11 D-Ala-D-Ala carboxypeptidase A C-terminal" evidence="16">
    <location>
        <begin position="289"/>
        <end position="379"/>
    </location>
</feature>
<dbReference type="Gene3D" id="3.40.710.10">
    <property type="entry name" value="DD-peptidase/beta-lactamase superfamily"/>
    <property type="match status" value="1"/>
</dbReference>
<dbReference type="Gene3D" id="2.60.410.10">
    <property type="entry name" value="D-Ala-D-Ala carboxypeptidase, C-terminal domain"/>
    <property type="match status" value="1"/>
</dbReference>
<evidence type="ECO:0000256" key="8">
    <source>
        <dbReference type="ARBA" id="ARBA00022801"/>
    </source>
</evidence>
<name>A0A366EAA0_9HYPH</name>
<comment type="function">
    <text evidence="1">Removes C-terminal D-alanyl residues from sugar-peptide cell wall precursors.</text>
</comment>
<dbReference type="Pfam" id="PF00768">
    <property type="entry name" value="Peptidase_S11"/>
    <property type="match status" value="1"/>
</dbReference>
<dbReference type="EC" id="3.4.16.4" evidence="4"/>
<keyword evidence="18" id="KW-1185">Reference proteome</keyword>
<dbReference type="GO" id="GO:0009252">
    <property type="term" value="P:peptidoglycan biosynthetic process"/>
    <property type="evidence" value="ECO:0007669"/>
    <property type="project" value="UniProtKB-UniPathway"/>
</dbReference>
<gene>
    <name evidence="17" type="ORF">DFR47_101918</name>
</gene>
<evidence type="ECO:0000256" key="6">
    <source>
        <dbReference type="ARBA" id="ARBA00022670"/>
    </source>
</evidence>
<keyword evidence="6" id="KW-0645">Protease</keyword>
<keyword evidence="5 17" id="KW-0121">Carboxypeptidase</keyword>
<keyword evidence="8" id="KW-0378">Hydrolase</keyword>
<evidence type="ECO:0000256" key="4">
    <source>
        <dbReference type="ARBA" id="ARBA00012448"/>
    </source>
</evidence>
<evidence type="ECO:0000256" key="13">
    <source>
        <dbReference type="PIRSR" id="PIRSR618044-1"/>
    </source>
</evidence>
<protein>
    <recommendedName>
        <fullName evidence="4">serine-type D-Ala-D-Ala carboxypeptidase</fullName>
        <ecNumber evidence="4">3.4.16.4</ecNumber>
    </recommendedName>
</protein>
<dbReference type="Pfam" id="PF07943">
    <property type="entry name" value="PBP5_C"/>
    <property type="match status" value="1"/>
</dbReference>
<evidence type="ECO:0000256" key="12">
    <source>
        <dbReference type="ARBA" id="ARBA00034000"/>
    </source>
</evidence>
<dbReference type="InterPro" id="IPR037167">
    <property type="entry name" value="Peptidase_S11_C_sf"/>
</dbReference>
<evidence type="ECO:0000256" key="14">
    <source>
        <dbReference type="RuleBase" id="RU004016"/>
    </source>
</evidence>
<comment type="pathway">
    <text evidence="2">Cell wall biogenesis; peptidoglycan biosynthesis.</text>
</comment>
<evidence type="ECO:0000256" key="3">
    <source>
        <dbReference type="ARBA" id="ARBA00007164"/>
    </source>
</evidence>
<evidence type="ECO:0000256" key="9">
    <source>
        <dbReference type="ARBA" id="ARBA00022960"/>
    </source>
</evidence>
<dbReference type="InterPro" id="IPR018044">
    <property type="entry name" value="Peptidase_S11"/>
</dbReference>
<dbReference type="SUPFAM" id="SSF69189">
    <property type="entry name" value="Penicillin-binding protein associated domain"/>
    <property type="match status" value="1"/>
</dbReference>
<dbReference type="EMBL" id="QNRH01000001">
    <property type="protein sequence ID" value="RBO99303.1"/>
    <property type="molecule type" value="Genomic_DNA"/>
</dbReference>
<dbReference type="GO" id="GO:0071555">
    <property type="term" value="P:cell wall organization"/>
    <property type="evidence" value="ECO:0007669"/>
    <property type="project" value="UniProtKB-KW"/>
</dbReference>
<dbReference type="PRINTS" id="PR00725">
    <property type="entry name" value="DADACBPTASE1"/>
</dbReference>
<dbReference type="OrthoDB" id="9795979at2"/>
<evidence type="ECO:0000256" key="10">
    <source>
        <dbReference type="ARBA" id="ARBA00022984"/>
    </source>
</evidence>
<dbReference type="RefSeq" id="WP_113943126.1">
    <property type="nucleotide sequence ID" value="NZ_JBHEEG010000005.1"/>
</dbReference>
<keyword evidence="11" id="KW-0961">Cell wall biogenesis/degradation</keyword>
<dbReference type="PANTHER" id="PTHR21581">
    <property type="entry name" value="D-ALANYL-D-ALANINE CARBOXYPEPTIDASE"/>
    <property type="match status" value="1"/>
</dbReference>
<dbReference type="GO" id="GO:0006508">
    <property type="term" value="P:proteolysis"/>
    <property type="evidence" value="ECO:0007669"/>
    <property type="project" value="UniProtKB-KW"/>
</dbReference>
<feature type="active site" evidence="13">
    <location>
        <position position="136"/>
    </location>
</feature>
<feature type="chain" id="PRO_5016918741" description="serine-type D-Ala-D-Ala carboxypeptidase" evidence="15">
    <location>
        <begin position="36"/>
        <end position="403"/>
    </location>
</feature>
<dbReference type="GO" id="GO:0008360">
    <property type="term" value="P:regulation of cell shape"/>
    <property type="evidence" value="ECO:0007669"/>
    <property type="project" value="UniProtKB-KW"/>
</dbReference>
<evidence type="ECO:0000256" key="2">
    <source>
        <dbReference type="ARBA" id="ARBA00004752"/>
    </source>
</evidence>
<evidence type="ECO:0000256" key="11">
    <source>
        <dbReference type="ARBA" id="ARBA00023316"/>
    </source>
</evidence>
<evidence type="ECO:0000256" key="5">
    <source>
        <dbReference type="ARBA" id="ARBA00022645"/>
    </source>
</evidence>
<dbReference type="GO" id="GO:0009002">
    <property type="term" value="F:serine-type D-Ala-D-Ala carboxypeptidase activity"/>
    <property type="evidence" value="ECO:0007669"/>
    <property type="project" value="UniProtKB-EC"/>
</dbReference>
<dbReference type="AlphaFoldDB" id="A0A366EAA0"/>
<reference evidence="17 18" key="1">
    <citation type="submission" date="2018-06" db="EMBL/GenBank/DDBJ databases">
        <title>Genomic Encyclopedia of Type Strains, Phase IV (KMG-IV): sequencing the most valuable type-strain genomes for metagenomic binning, comparative biology and taxonomic classification.</title>
        <authorList>
            <person name="Goeker M."/>
        </authorList>
    </citation>
    <scope>NUCLEOTIDE SEQUENCE [LARGE SCALE GENOMIC DNA]</scope>
    <source>
        <strain evidence="17 18">DSM 25619</strain>
    </source>
</reference>
<dbReference type="PANTHER" id="PTHR21581:SF6">
    <property type="entry name" value="TRAFFICKING PROTEIN PARTICLE COMPLEX SUBUNIT 12"/>
    <property type="match status" value="1"/>
</dbReference>
<evidence type="ECO:0000256" key="15">
    <source>
        <dbReference type="SAM" id="SignalP"/>
    </source>
</evidence>
<dbReference type="UniPathway" id="UPA00219"/>
<dbReference type="InterPro" id="IPR001967">
    <property type="entry name" value="Peptidase_S11_N"/>
</dbReference>
<evidence type="ECO:0000259" key="16">
    <source>
        <dbReference type="SMART" id="SM00936"/>
    </source>
</evidence>
<dbReference type="InterPro" id="IPR012338">
    <property type="entry name" value="Beta-lactam/transpept-like"/>
</dbReference>
<organism evidence="17 18">
    <name type="scientific">Pseudochrobactrum asaccharolyticum</name>
    <dbReference type="NCBI Taxonomy" id="354351"/>
    <lineage>
        <taxon>Bacteria</taxon>
        <taxon>Pseudomonadati</taxon>
        <taxon>Pseudomonadota</taxon>
        <taxon>Alphaproteobacteria</taxon>
        <taxon>Hyphomicrobiales</taxon>
        <taxon>Brucellaceae</taxon>
        <taxon>Pseudochrobactrum</taxon>
    </lineage>
</organism>
<evidence type="ECO:0000256" key="1">
    <source>
        <dbReference type="ARBA" id="ARBA00003217"/>
    </source>
</evidence>
<keyword evidence="10" id="KW-0573">Peptidoglycan synthesis</keyword>
<sequence length="403" mass="43981">MVWFQSANVKAKPVRKVCFAAVLMVTQFFSSNAHSAEPPFTVKSEQILLFDADTGSVLFSRKADQPFPPASLAKLMTAEIAFKALAEGKLQPDTAFTVSEHAWRTGGAPSRTATMFARLNSQLTVNDLIQGITVQSANDGAIVLAEGMSGSEQAFAQTMNERAHALGLKQSVFINPTGLPQDGKQQVTLTDMVKLARHLHDSYAQYYPLYSQESFSWNNILQRNRNPLLRLNMGADGLAMGGTKETGLSIIASAQQNGRRVYLGLNGAKSVLERTEDAEKLIRWAMNDFVKTPVFNADTEVAQAALYGGTQGSVGLVVQEAVSVLVPVQDKTKLRSQVIYEGPVAAPVTKGQEIGRIQILHDKDVLLERPVYAAQDVAEGTLRNKSLDALYELATGWIRRLLK</sequence>
<comment type="similarity">
    <text evidence="3 14">Belongs to the peptidase S11 family.</text>
</comment>
<accession>A0A366EAA0</accession>
<dbReference type="InterPro" id="IPR015956">
    <property type="entry name" value="Peniciliin-bd_prot_C_sf"/>
</dbReference>
<comment type="catalytic activity">
    <reaction evidence="12">
        <text>Preferential cleavage: (Ac)2-L-Lys-D-Ala-|-D-Ala. Also transpeptidation of peptidyl-alanyl moieties that are N-acyl substituents of D-alanine.</text>
        <dbReference type="EC" id="3.4.16.4"/>
    </reaction>
</comment>
<evidence type="ECO:0000313" key="17">
    <source>
        <dbReference type="EMBL" id="RBO99303.1"/>
    </source>
</evidence>
<keyword evidence="7 15" id="KW-0732">Signal</keyword>
<feature type="active site" description="Proton acceptor" evidence="13">
    <location>
        <position position="74"/>
    </location>
</feature>
<dbReference type="SMART" id="SM00936">
    <property type="entry name" value="PBP5_C"/>
    <property type="match status" value="1"/>
</dbReference>
<dbReference type="InterPro" id="IPR012907">
    <property type="entry name" value="Peptidase_S11_C"/>
</dbReference>
<keyword evidence="9" id="KW-0133">Cell shape</keyword>
<evidence type="ECO:0000256" key="7">
    <source>
        <dbReference type="ARBA" id="ARBA00022729"/>
    </source>
</evidence>
<proteinExistence type="inferred from homology"/>
<feature type="active site" description="Acyl-ester intermediate" evidence="13">
    <location>
        <position position="71"/>
    </location>
</feature>
<dbReference type="Proteomes" id="UP000252893">
    <property type="component" value="Unassembled WGS sequence"/>
</dbReference>